<dbReference type="PANTHER" id="PTHR46656">
    <property type="entry name" value="PUTATIVE-RELATED"/>
    <property type="match status" value="1"/>
</dbReference>
<keyword evidence="1" id="KW-0808">Transferase</keyword>
<dbReference type="GO" id="GO:0016757">
    <property type="term" value="F:glycosyltransferase activity"/>
    <property type="evidence" value="ECO:0007669"/>
    <property type="project" value="UniProtKB-KW"/>
</dbReference>
<dbReference type="Proteomes" id="UP001597216">
    <property type="component" value="Unassembled WGS sequence"/>
</dbReference>
<dbReference type="Pfam" id="PF13692">
    <property type="entry name" value="Glyco_trans_1_4"/>
    <property type="match status" value="1"/>
</dbReference>
<protein>
    <submittedName>
        <fullName evidence="1">Glycosyltransferase family 4 protein</fullName>
        <ecNumber evidence="1">2.4.-.-</ecNumber>
    </submittedName>
</protein>
<dbReference type="EMBL" id="JBHTLQ010000023">
    <property type="protein sequence ID" value="MFD1191236.1"/>
    <property type="molecule type" value="Genomic_DNA"/>
</dbReference>
<reference evidence="2" key="1">
    <citation type="journal article" date="2019" name="Int. J. Syst. Evol. Microbiol.">
        <title>The Global Catalogue of Microorganisms (GCM) 10K type strain sequencing project: providing services to taxonomists for standard genome sequencing and annotation.</title>
        <authorList>
            <consortium name="The Broad Institute Genomics Platform"/>
            <consortium name="The Broad Institute Genome Sequencing Center for Infectious Disease"/>
            <person name="Wu L."/>
            <person name="Ma J."/>
        </authorList>
    </citation>
    <scope>NUCLEOTIDE SEQUENCE [LARGE SCALE GENOMIC DNA]</scope>
    <source>
        <strain evidence="2">CCUG 55074</strain>
    </source>
</reference>
<keyword evidence="2" id="KW-1185">Reference proteome</keyword>
<proteinExistence type="predicted"/>
<accession>A0ABW3T4D7</accession>
<comment type="caution">
    <text evidence="1">The sequence shown here is derived from an EMBL/GenBank/DDBJ whole genome shotgun (WGS) entry which is preliminary data.</text>
</comment>
<sequence length="404" mass="44004">MSAFQLAQQVWRAVTPMPLRRAAQPAIARLLEAQVRRAAVLPHEAETWRGPLRVVGLFAGSHGIAASALKAVRAFEALNVPVESVDATGAQLGWLPRSRAALPPGPWIFHVNAPEMMAALARLDPRRLKGPRYGYWAWELPAVPPAWLRHAETLDEIWAPSAYTAAAFAGAPTPVRVVPHPFFLEDYRNIAPEPRRADFQAVALFDFNSSAARKNPEGAIAAFTKAFGDDPAAHLVIKTQNGDQHPQALERLRRLAPANVTLEDAVWPYGRVKGLIAAADVLISLHRAEGFGLTMAEAMALGAPVVATAWSGNLDFMDDSCGLMIPARQTAVQDPQGIYSGQTWAEPDIDAAAEALKRLRLKPELGRRLAEAGRRRVAERLSPRAWFETLPEAVRLAAEAARKA</sequence>
<dbReference type="SUPFAM" id="SSF53756">
    <property type="entry name" value="UDP-Glycosyltransferase/glycogen phosphorylase"/>
    <property type="match status" value="1"/>
</dbReference>
<evidence type="ECO:0000313" key="2">
    <source>
        <dbReference type="Proteomes" id="UP001597216"/>
    </source>
</evidence>
<dbReference type="Gene3D" id="3.40.50.2000">
    <property type="entry name" value="Glycogen Phosphorylase B"/>
    <property type="match status" value="1"/>
</dbReference>
<keyword evidence="1" id="KW-0328">Glycosyltransferase</keyword>
<organism evidence="1 2">
    <name type="scientific">Phenylobacterium conjunctum</name>
    <dbReference type="NCBI Taxonomy" id="1298959"/>
    <lineage>
        <taxon>Bacteria</taxon>
        <taxon>Pseudomonadati</taxon>
        <taxon>Pseudomonadota</taxon>
        <taxon>Alphaproteobacteria</taxon>
        <taxon>Caulobacterales</taxon>
        <taxon>Caulobacteraceae</taxon>
        <taxon>Phenylobacterium</taxon>
    </lineage>
</organism>
<gene>
    <name evidence="1" type="ORF">ACFQ27_11655</name>
</gene>
<name>A0ABW3T4D7_9CAUL</name>
<dbReference type="PANTHER" id="PTHR46656:SF3">
    <property type="entry name" value="PUTATIVE-RELATED"/>
    <property type="match status" value="1"/>
</dbReference>
<dbReference type="RefSeq" id="WP_377353700.1">
    <property type="nucleotide sequence ID" value="NZ_JBHTLQ010000023.1"/>
</dbReference>
<dbReference type="CDD" id="cd03801">
    <property type="entry name" value="GT4_PimA-like"/>
    <property type="match status" value="1"/>
</dbReference>
<dbReference type="EC" id="2.4.-.-" evidence="1"/>
<evidence type="ECO:0000313" key="1">
    <source>
        <dbReference type="EMBL" id="MFD1191236.1"/>
    </source>
</evidence>